<dbReference type="AlphaFoldDB" id="A0A5C7SDS9"/>
<comment type="caution">
    <text evidence="1">The sequence shown here is derived from an EMBL/GenBank/DDBJ whole genome shotgun (WGS) entry which is preliminary data.</text>
</comment>
<dbReference type="SUPFAM" id="SSF56059">
    <property type="entry name" value="Glutathione synthetase ATP-binding domain-like"/>
    <property type="match status" value="1"/>
</dbReference>
<gene>
    <name evidence="1" type="ORF">E6Q80_16135</name>
</gene>
<dbReference type="RefSeq" id="WP_276660296.1">
    <property type="nucleotide sequence ID" value="NZ_SSFD01000256.1"/>
</dbReference>
<evidence type="ECO:0000313" key="1">
    <source>
        <dbReference type="EMBL" id="TXH82058.1"/>
    </source>
</evidence>
<protein>
    <recommendedName>
        <fullName evidence="3">Circularly permuted type 2 ATP-grasp protein</fullName>
    </recommendedName>
</protein>
<dbReference type="Proteomes" id="UP000321192">
    <property type="component" value="Unassembled WGS sequence"/>
</dbReference>
<evidence type="ECO:0000313" key="2">
    <source>
        <dbReference type="Proteomes" id="UP000321192"/>
    </source>
</evidence>
<organism evidence="1 2">
    <name type="scientific">Thauera aminoaromatica</name>
    <dbReference type="NCBI Taxonomy" id="164330"/>
    <lineage>
        <taxon>Bacteria</taxon>
        <taxon>Pseudomonadati</taxon>
        <taxon>Pseudomonadota</taxon>
        <taxon>Betaproteobacteria</taxon>
        <taxon>Rhodocyclales</taxon>
        <taxon>Zoogloeaceae</taxon>
        <taxon>Thauera</taxon>
    </lineage>
</organism>
<evidence type="ECO:0008006" key="3">
    <source>
        <dbReference type="Google" id="ProtNLM"/>
    </source>
</evidence>
<proteinExistence type="predicted"/>
<accession>A0A5C7SDS9</accession>
<sequence length="441" mass="47292">MTMETSDFSFSLHAGARDMAEAINRGCDCRSLDPERLRQQLEAEPSLLGLAAEIGRSRPQLFSATAVFIAAATLAAMADLIGAVESVLTLPACQAIALDRAPPIARIALGPKSVFMGFDFHLGEAGPQLIEINTNAGGALLNGALARAQKACCEQIQPFLRPTAALGTLDQHWLDDFLADWSLQGRSGEPARVAIVDEHPTGQYLYPEFLLFRQLFRGAGIDAVICDPAELSFESGRLLHGGAPIDLVYNRLTDFYLQAPALAPLRAAYETGAVVLTPHPRAHALYADKRNLTVLSDAARLAELGVPQPLVDRLLAGVPRTVEVTPERAGALWAARRGLFFKPFAGFGSRATYRGDKLTQRVWQEILAGGYVAQDLALPSARRVAVDGQSSDLKLDVRAYAYAGAIRLVAARLYKGQTTNFRTPGGGFAPVFVATAGRLSG</sequence>
<reference evidence="1 2" key="1">
    <citation type="submission" date="2018-09" db="EMBL/GenBank/DDBJ databases">
        <title>Metagenome Assembled Genomes from an Advanced Water Purification Facility.</title>
        <authorList>
            <person name="Stamps B.W."/>
            <person name="Spear J.R."/>
        </authorList>
    </citation>
    <scope>NUCLEOTIDE SEQUENCE [LARGE SCALE GENOMIC DNA]</scope>
    <source>
        <strain evidence="1">Bin_27_1</strain>
    </source>
</reference>
<name>A0A5C7SDS9_THASP</name>
<dbReference type="EMBL" id="SSFD01000256">
    <property type="protein sequence ID" value="TXH82058.1"/>
    <property type="molecule type" value="Genomic_DNA"/>
</dbReference>